<evidence type="ECO:0000313" key="3">
    <source>
        <dbReference type="Proteomes" id="UP000010121"/>
    </source>
</evidence>
<dbReference type="Proteomes" id="UP000010121">
    <property type="component" value="Unassembled WGS sequence"/>
</dbReference>
<sequence>MTPEPMPAHLRPMGSLPQPLGWPRTPLQGSPVFLDLWHGFFGKGLRRRVIETQGPDAARLDLVSDLARRRLALGTRFQFCPADLPLVANPERRLIPLRQLSCPMSLEAGNLRGNLQMAAGADPQRAIAGLAEALAQNGGWDYLALPVPRSETARWRAAAGDRGMPMILRPTGRTFHACIGAQANWERLRSACSHNERKNERRALRRAAEADLRLTVHEGDAAVAALPLLRWLADRSTKALRPSDAPVQVPYSARQEAFLRSAIQLPGYSGVLIAAENAAGLLAATLWLKRGNEILGLITFHIEAARPLSPGLLLMRESFLWAEAKGVERLDFNATDPLYRAYSDVTEAWFDLLLFPTGISGRMLHRLACARDPGIGLSAASAP</sequence>
<evidence type="ECO:0000259" key="1">
    <source>
        <dbReference type="Pfam" id="PF13480"/>
    </source>
</evidence>
<dbReference type="InterPro" id="IPR016181">
    <property type="entry name" value="Acyl_CoA_acyltransferase"/>
</dbReference>
<dbReference type="RefSeq" id="WP_008032180.1">
    <property type="nucleotide sequence ID" value="NZ_ACYY01000024.1"/>
</dbReference>
<keyword evidence="3" id="KW-1185">Reference proteome</keyword>
<dbReference type="STRING" id="371731.Rsw2DRAFT_2873"/>
<reference evidence="2 3" key="1">
    <citation type="submission" date="2009-08" db="EMBL/GenBank/DDBJ databases">
        <title>The draft genome of Rhodobacter sp. SW2.</title>
        <authorList>
            <consortium name="US DOE Joint Genome Institute (JGI-PGF)"/>
            <person name="Lucas S."/>
            <person name="Copeland A."/>
            <person name="Lapidus A."/>
            <person name="Glavina del Rio T."/>
            <person name="Tice H."/>
            <person name="Bruce D."/>
            <person name="Goodwin L."/>
            <person name="Pitluck S."/>
            <person name="Larimer F."/>
            <person name="Land M.L."/>
            <person name="Hauser L."/>
            <person name="Emerson D."/>
        </authorList>
    </citation>
    <scope>NUCLEOTIDE SEQUENCE [LARGE SCALE GENOMIC DNA]</scope>
    <source>
        <strain evidence="2 3">SW2</strain>
    </source>
</reference>
<dbReference type="EMBL" id="ACYY01000024">
    <property type="protein sequence ID" value="EEW24154.1"/>
    <property type="molecule type" value="Genomic_DNA"/>
</dbReference>
<protein>
    <recommendedName>
        <fullName evidence="1">BioF2-like acetyltransferase domain-containing protein</fullName>
    </recommendedName>
</protein>
<proteinExistence type="predicted"/>
<organism evidence="2 3">
    <name type="scientific">Rhodobacter ferrooxidans</name>
    <dbReference type="NCBI Taxonomy" id="371731"/>
    <lineage>
        <taxon>Bacteria</taxon>
        <taxon>Pseudomonadati</taxon>
        <taxon>Pseudomonadota</taxon>
        <taxon>Alphaproteobacteria</taxon>
        <taxon>Rhodobacterales</taxon>
        <taxon>Rhodobacter group</taxon>
        <taxon>Rhodobacter</taxon>
    </lineage>
</organism>
<evidence type="ECO:0000313" key="2">
    <source>
        <dbReference type="EMBL" id="EEW24154.1"/>
    </source>
</evidence>
<accession>C8S495</accession>
<comment type="caution">
    <text evidence="2">The sequence shown here is derived from an EMBL/GenBank/DDBJ whole genome shotgun (WGS) entry which is preliminary data.</text>
</comment>
<feature type="domain" description="BioF2-like acetyltransferase" evidence="1">
    <location>
        <begin position="196"/>
        <end position="336"/>
    </location>
</feature>
<dbReference type="InterPro" id="IPR038740">
    <property type="entry name" value="BioF2-like_GNAT_dom"/>
</dbReference>
<dbReference type="SUPFAM" id="SSF55729">
    <property type="entry name" value="Acyl-CoA N-acyltransferases (Nat)"/>
    <property type="match status" value="1"/>
</dbReference>
<gene>
    <name evidence="2" type="ORF">Rsw2DRAFT_2873</name>
</gene>
<name>C8S495_9RHOB</name>
<dbReference type="Gene3D" id="3.40.630.30">
    <property type="match status" value="1"/>
</dbReference>
<dbReference type="Pfam" id="PF13480">
    <property type="entry name" value="Acetyltransf_6"/>
    <property type="match status" value="1"/>
</dbReference>
<dbReference type="AlphaFoldDB" id="C8S495"/>